<reference evidence="2 3" key="1">
    <citation type="journal article" date="2007" name="Nature">
        <title>Evolution of genes and genomes on the Drosophila phylogeny.</title>
        <authorList>
            <consortium name="Drosophila 12 Genomes Consortium"/>
            <person name="Clark A.G."/>
            <person name="Eisen M.B."/>
            <person name="Smith D.R."/>
            <person name="Bergman C.M."/>
            <person name="Oliver B."/>
            <person name="Markow T.A."/>
            <person name="Kaufman T.C."/>
            <person name="Kellis M."/>
            <person name="Gelbart W."/>
            <person name="Iyer V.N."/>
            <person name="Pollard D.A."/>
            <person name="Sackton T.B."/>
            <person name="Larracuente A.M."/>
            <person name="Singh N.D."/>
            <person name="Abad J.P."/>
            <person name="Abt D.N."/>
            <person name="Adryan B."/>
            <person name="Aguade M."/>
            <person name="Akashi H."/>
            <person name="Anderson W.W."/>
            <person name="Aquadro C.F."/>
            <person name="Ardell D.H."/>
            <person name="Arguello R."/>
            <person name="Artieri C.G."/>
            <person name="Barbash D.A."/>
            <person name="Barker D."/>
            <person name="Barsanti P."/>
            <person name="Batterham P."/>
            <person name="Batzoglou S."/>
            <person name="Begun D."/>
            <person name="Bhutkar A."/>
            <person name="Blanco E."/>
            <person name="Bosak S.A."/>
            <person name="Bradley R.K."/>
            <person name="Brand A.D."/>
            <person name="Brent M.R."/>
            <person name="Brooks A.N."/>
            <person name="Brown R.H."/>
            <person name="Butlin R.K."/>
            <person name="Caggese C."/>
            <person name="Calvi B.R."/>
            <person name="Bernardo de Carvalho A."/>
            <person name="Caspi A."/>
            <person name="Castrezana S."/>
            <person name="Celniker S.E."/>
            <person name="Chang J.L."/>
            <person name="Chapple C."/>
            <person name="Chatterji S."/>
            <person name="Chinwalla A."/>
            <person name="Civetta A."/>
            <person name="Clifton S.W."/>
            <person name="Comeron J.M."/>
            <person name="Costello J.C."/>
            <person name="Coyne J.A."/>
            <person name="Daub J."/>
            <person name="David R.G."/>
            <person name="Delcher A.L."/>
            <person name="Delehaunty K."/>
            <person name="Do C.B."/>
            <person name="Ebling H."/>
            <person name="Edwards K."/>
            <person name="Eickbush T."/>
            <person name="Evans J.D."/>
            <person name="Filipski A."/>
            <person name="Findeiss S."/>
            <person name="Freyhult E."/>
            <person name="Fulton L."/>
            <person name="Fulton R."/>
            <person name="Garcia A.C."/>
            <person name="Gardiner A."/>
            <person name="Garfield D.A."/>
            <person name="Garvin B.E."/>
            <person name="Gibson G."/>
            <person name="Gilbert D."/>
            <person name="Gnerre S."/>
            <person name="Godfrey J."/>
            <person name="Good R."/>
            <person name="Gotea V."/>
            <person name="Gravely B."/>
            <person name="Greenberg A.J."/>
            <person name="Griffiths-Jones S."/>
            <person name="Gross S."/>
            <person name="Guigo R."/>
            <person name="Gustafson E.A."/>
            <person name="Haerty W."/>
            <person name="Hahn M.W."/>
            <person name="Halligan D.L."/>
            <person name="Halpern A.L."/>
            <person name="Halter G.M."/>
            <person name="Han M.V."/>
            <person name="Heger A."/>
            <person name="Hillier L."/>
            <person name="Hinrichs A.S."/>
            <person name="Holmes I."/>
            <person name="Hoskins R.A."/>
            <person name="Hubisz M.J."/>
            <person name="Hultmark D."/>
            <person name="Huntley M.A."/>
            <person name="Jaffe D.B."/>
            <person name="Jagadeeshan S."/>
            <person name="Jeck W.R."/>
            <person name="Johnson J."/>
            <person name="Jones C.D."/>
            <person name="Jordan W.C."/>
            <person name="Karpen G.H."/>
            <person name="Kataoka E."/>
            <person name="Keightley P.D."/>
            <person name="Kheradpour P."/>
            <person name="Kirkness E.F."/>
            <person name="Koerich L.B."/>
            <person name="Kristiansen K."/>
            <person name="Kudrna D."/>
            <person name="Kulathinal R.J."/>
            <person name="Kumar S."/>
            <person name="Kwok R."/>
            <person name="Lander E."/>
            <person name="Langley C.H."/>
            <person name="Lapoint R."/>
            <person name="Lazzaro B.P."/>
            <person name="Lee S.J."/>
            <person name="Levesque L."/>
            <person name="Li R."/>
            <person name="Lin C.F."/>
            <person name="Lin M.F."/>
            <person name="Lindblad-Toh K."/>
            <person name="Llopart A."/>
            <person name="Long M."/>
            <person name="Low L."/>
            <person name="Lozovsky E."/>
            <person name="Lu J."/>
            <person name="Luo M."/>
            <person name="Machado C.A."/>
            <person name="Makalowski W."/>
            <person name="Marzo M."/>
            <person name="Matsuda M."/>
            <person name="Matzkin L."/>
            <person name="McAllister B."/>
            <person name="McBride C.S."/>
            <person name="McKernan B."/>
            <person name="McKernan K."/>
            <person name="Mendez-Lago M."/>
            <person name="Minx P."/>
            <person name="Mollenhauer M.U."/>
            <person name="Montooth K."/>
            <person name="Mount S.M."/>
            <person name="Mu X."/>
            <person name="Myers E."/>
            <person name="Negre B."/>
            <person name="Newfeld S."/>
            <person name="Nielsen R."/>
            <person name="Noor M.A."/>
            <person name="O'Grady P."/>
            <person name="Pachter L."/>
            <person name="Papaceit M."/>
            <person name="Parisi M.J."/>
            <person name="Parisi M."/>
            <person name="Parts L."/>
            <person name="Pedersen J.S."/>
            <person name="Pesole G."/>
            <person name="Phillippy A.M."/>
            <person name="Ponting C.P."/>
            <person name="Pop M."/>
            <person name="Porcelli D."/>
            <person name="Powell J.R."/>
            <person name="Prohaska S."/>
            <person name="Pruitt K."/>
            <person name="Puig M."/>
            <person name="Quesneville H."/>
            <person name="Ram K.R."/>
            <person name="Rand D."/>
            <person name="Rasmussen M.D."/>
            <person name="Reed L.K."/>
            <person name="Reenan R."/>
            <person name="Reily A."/>
            <person name="Remington K.A."/>
            <person name="Rieger T.T."/>
            <person name="Ritchie M.G."/>
            <person name="Robin C."/>
            <person name="Rogers Y.H."/>
            <person name="Rohde C."/>
            <person name="Rozas J."/>
            <person name="Rubenfield M.J."/>
            <person name="Ruiz A."/>
            <person name="Russo S."/>
            <person name="Salzberg S.L."/>
            <person name="Sanchez-Gracia A."/>
            <person name="Saranga D.J."/>
            <person name="Sato H."/>
            <person name="Schaeffer S.W."/>
            <person name="Schatz M.C."/>
            <person name="Schlenke T."/>
            <person name="Schwartz R."/>
            <person name="Segarra C."/>
            <person name="Singh R.S."/>
            <person name="Sirot L."/>
            <person name="Sirota M."/>
            <person name="Sisneros N.B."/>
            <person name="Smith C.D."/>
            <person name="Smith T.F."/>
            <person name="Spieth J."/>
            <person name="Stage D.E."/>
            <person name="Stark A."/>
            <person name="Stephan W."/>
            <person name="Strausberg R.L."/>
            <person name="Strempel S."/>
            <person name="Sturgill D."/>
            <person name="Sutton G."/>
            <person name="Sutton G.G."/>
            <person name="Tao W."/>
            <person name="Teichmann S."/>
            <person name="Tobari Y.N."/>
            <person name="Tomimura Y."/>
            <person name="Tsolas J.M."/>
            <person name="Valente V.L."/>
            <person name="Venter E."/>
            <person name="Venter J.C."/>
            <person name="Vicario S."/>
            <person name="Vieira F.G."/>
            <person name="Vilella A.J."/>
            <person name="Villasante A."/>
            <person name="Walenz B."/>
            <person name="Wang J."/>
            <person name="Wasserman M."/>
            <person name="Watts T."/>
            <person name="Wilson D."/>
            <person name="Wilson R.K."/>
            <person name="Wing R.A."/>
            <person name="Wolfner M.F."/>
            <person name="Wong A."/>
            <person name="Wong G.K."/>
            <person name="Wu C.I."/>
            <person name="Wu G."/>
            <person name="Yamamoto D."/>
            <person name="Yang H.P."/>
            <person name="Yang S.P."/>
            <person name="Yorke J.A."/>
            <person name="Yoshida K."/>
            <person name="Zdobnov E."/>
            <person name="Zhang P."/>
            <person name="Zhang Y."/>
            <person name="Zimin A.V."/>
            <person name="Baldwin J."/>
            <person name="Abdouelleil A."/>
            <person name="Abdulkadir J."/>
            <person name="Abebe A."/>
            <person name="Abera B."/>
            <person name="Abreu J."/>
            <person name="Acer S.C."/>
            <person name="Aftuck L."/>
            <person name="Alexander A."/>
            <person name="An P."/>
            <person name="Anderson E."/>
            <person name="Anderson S."/>
            <person name="Arachi H."/>
            <person name="Azer M."/>
            <person name="Bachantsang P."/>
            <person name="Barry A."/>
            <person name="Bayul T."/>
            <person name="Berlin A."/>
            <person name="Bessette D."/>
            <person name="Bloom T."/>
            <person name="Blye J."/>
            <person name="Boguslavskiy L."/>
            <person name="Bonnet C."/>
            <person name="Boukhgalter B."/>
            <person name="Bourzgui I."/>
            <person name="Brown A."/>
            <person name="Cahill P."/>
            <person name="Channer S."/>
            <person name="Cheshatsang Y."/>
            <person name="Chuda L."/>
            <person name="Citroen M."/>
            <person name="Collymore A."/>
            <person name="Cooke P."/>
            <person name="Costello M."/>
            <person name="D'Aco K."/>
            <person name="Daza R."/>
            <person name="De Haan G."/>
            <person name="DeGray S."/>
            <person name="DeMaso C."/>
            <person name="Dhargay N."/>
            <person name="Dooley K."/>
            <person name="Dooley E."/>
            <person name="Doricent M."/>
            <person name="Dorje P."/>
            <person name="Dorjee K."/>
            <person name="Dupes A."/>
            <person name="Elong R."/>
            <person name="Falk J."/>
            <person name="Farina A."/>
            <person name="Faro S."/>
            <person name="Ferguson D."/>
            <person name="Fisher S."/>
            <person name="Foley C.D."/>
            <person name="Franke A."/>
            <person name="Friedrich D."/>
            <person name="Gadbois L."/>
            <person name="Gearin G."/>
            <person name="Gearin C.R."/>
            <person name="Giannoukos G."/>
            <person name="Goode T."/>
            <person name="Graham J."/>
            <person name="Grandbois E."/>
            <person name="Grewal S."/>
            <person name="Gyaltsen K."/>
            <person name="Hafez N."/>
            <person name="Hagos B."/>
            <person name="Hall J."/>
            <person name="Henson C."/>
            <person name="Hollinger A."/>
            <person name="Honan T."/>
            <person name="Huard M.D."/>
            <person name="Hughes L."/>
            <person name="Hurhula B."/>
            <person name="Husby M.E."/>
            <person name="Kamat A."/>
            <person name="Kanga B."/>
            <person name="Kashin S."/>
            <person name="Khazanovich D."/>
            <person name="Kisner P."/>
            <person name="Lance K."/>
            <person name="Lara M."/>
            <person name="Lee W."/>
            <person name="Lennon N."/>
            <person name="Letendre F."/>
            <person name="LeVine R."/>
            <person name="Lipovsky A."/>
            <person name="Liu X."/>
            <person name="Liu J."/>
            <person name="Liu S."/>
            <person name="Lokyitsang T."/>
            <person name="Lokyitsang Y."/>
            <person name="Lubonja R."/>
            <person name="Lui A."/>
            <person name="MacDonald P."/>
            <person name="Magnisalis V."/>
            <person name="Maru K."/>
            <person name="Matthews C."/>
            <person name="McCusker W."/>
            <person name="McDonough S."/>
            <person name="Mehta T."/>
            <person name="Meldrim J."/>
            <person name="Meneus L."/>
            <person name="Mihai O."/>
            <person name="Mihalev A."/>
            <person name="Mihova T."/>
            <person name="Mittelman R."/>
            <person name="Mlenga V."/>
            <person name="Montmayeur A."/>
            <person name="Mulrain L."/>
            <person name="Navidi A."/>
            <person name="Naylor J."/>
            <person name="Negash T."/>
            <person name="Nguyen T."/>
            <person name="Nguyen N."/>
            <person name="Nicol R."/>
            <person name="Norbu C."/>
            <person name="Norbu N."/>
            <person name="Novod N."/>
            <person name="O'Neill B."/>
            <person name="Osman S."/>
            <person name="Markiewicz E."/>
            <person name="Oyono O.L."/>
            <person name="Patti C."/>
            <person name="Phunkhang P."/>
            <person name="Pierre F."/>
            <person name="Priest M."/>
            <person name="Raghuraman S."/>
            <person name="Rege F."/>
            <person name="Reyes R."/>
            <person name="Rise C."/>
            <person name="Rogov P."/>
            <person name="Ross K."/>
            <person name="Ryan E."/>
            <person name="Settipalli S."/>
            <person name="Shea T."/>
            <person name="Sherpa N."/>
            <person name="Shi L."/>
            <person name="Shih D."/>
            <person name="Sparrow T."/>
            <person name="Spaulding J."/>
            <person name="Stalker J."/>
            <person name="Stange-Thomann N."/>
            <person name="Stavropoulos S."/>
            <person name="Stone C."/>
            <person name="Strader C."/>
            <person name="Tesfaye S."/>
            <person name="Thomson T."/>
            <person name="Thoulutsang Y."/>
            <person name="Thoulutsang D."/>
            <person name="Topham K."/>
            <person name="Topping I."/>
            <person name="Tsamla T."/>
            <person name="Vassiliev H."/>
            <person name="Vo A."/>
            <person name="Wangchuk T."/>
            <person name="Wangdi T."/>
            <person name="Weiand M."/>
            <person name="Wilkinson J."/>
            <person name="Wilson A."/>
            <person name="Yadav S."/>
            <person name="Young G."/>
            <person name="Yu Q."/>
            <person name="Zembek L."/>
            <person name="Zhong D."/>
            <person name="Zimmer A."/>
            <person name="Zwirko Z."/>
            <person name="Jaffe D.B."/>
            <person name="Alvarez P."/>
            <person name="Brockman W."/>
            <person name="Butler J."/>
            <person name="Chin C."/>
            <person name="Gnerre S."/>
            <person name="Grabherr M."/>
            <person name="Kleber M."/>
            <person name="Mauceli E."/>
            <person name="MacCallum I."/>
        </authorList>
    </citation>
    <scope>NUCLEOTIDE SEQUENCE [LARGE SCALE GENOMIC DNA]</scope>
    <source>
        <strain evidence="3">Tai18E2 / Tucson 14021-0261.01</strain>
    </source>
</reference>
<reference evidence="2 3" key="2">
    <citation type="journal article" date="2007" name="PLoS Biol.">
        <title>Principles of genome evolution in the Drosophila melanogaster species group.</title>
        <authorList>
            <person name="Ranz J.M."/>
            <person name="Maurin D."/>
            <person name="Chan Y.S."/>
            <person name="von Grotthuss M."/>
            <person name="Hillier L.W."/>
            <person name="Roote J."/>
            <person name="Ashburner M."/>
            <person name="Bergman C.M."/>
        </authorList>
    </citation>
    <scope>NUCLEOTIDE SEQUENCE [LARGE SCALE GENOMIC DNA]</scope>
    <source>
        <strain evidence="3">Tai18E2 / Tucson 14021-0261.01</strain>
    </source>
</reference>
<keyword evidence="3" id="KW-1185">Reference proteome</keyword>
<protein>
    <submittedName>
        <fullName evidence="2">Uncharacterized protein</fullName>
    </submittedName>
</protein>
<feature type="chain" id="PRO_5006402906" evidence="1">
    <location>
        <begin position="28"/>
        <end position="153"/>
    </location>
</feature>
<evidence type="ECO:0000313" key="3">
    <source>
        <dbReference type="Proteomes" id="UP000002282"/>
    </source>
</evidence>
<sequence>MFNLIMLSLDILSSVCLFLSPMHGCQTTNDTPRRTPKPSQLLQAQILIFPQLLVPSTLNTQDCLSQGYTAAGTRAEATCLSWKVDALSPIHRIQSGDRWPQHFTHFPLEFKNNLCSILCGDVGQVHMAGTVEIVRYVYLASDPGMSRKRNHSG</sequence>
<dbReference type="KEGG" id="dya:Dyak_GE29246"/>
<dbReference type="EMBL" id="CM000158">
    <property type="protein sequence ID" value="KRJ98953.1"/>
    <property type="molecule type" value="Genomic_DNA"/>
</dbReference>
<organism evidence="2 3">
    <name type="scientific">Drosophila yakuba</name>
    <name type="common">Fruit fly</name>
    <dbReference type="NCBI Taxonomy" id="7245"/>
    <lineage>
        <taxon>Eukaryota</taxon>
        <taxon>Metazoa</taxon>
        <taxon>Ecdysozoa</taxon>
        <taxon>Arthropoda</taxon>
        <taxon>Hexapoda</taxon>
        <taxon>Insecta</taxon>
        <taxon>Pterygota</taxon>
        <taxon>Neoptera</taxon>
        <taxon>Endopterygota</taxon>
        <taxon>Diptera</taxon>
        <taxon>Brachycera</taxon>
        <taxon>Muscomorpha</taxon>
        <taxon>Ephydroidea</taxon>
        <taxon>Drosophilidae</taxon>
        <taxon>Drosophila</taxon>
        <taxon>Sophophora</taxon>
    </lineage>
</organism>
<name>A0A0R1DUW2_DROYA</name>
<feature type="signal peptide" evidence="1">
    <location>
        <begin position="1"/>
        <end position="27"/>
    </location>
</feature>
<proteinExistence type="predicted"/>
<accession>A0A0R1DUW2</accession>
<gene>
    <name evidence="2" type="primary">Dyak\GE29246</name>
    <name evidence="2" type="synonym">GE29246</name>
    <name evidence="2" type="ORF">Dyak_GE29246</name>
</gene>
<evidence type="ECO:0000313" key="2">
    <source>
        <dbReference type="EMBL" id="KRJ98953.1"/>
    </source>
</evidence>
<evidence type="ECO:0000256" key="1">
    <source>
        <dbReference type="SAM" id="SignalP"/>
    </source>
</evidence>
<dbReference type="Proteomes" id="UP000002282">
    <property type="component" value="Chromosome 2R"/>
</dbReference>
<dbReference type="AlphaFoldDB" id="A0A0R1DUW2"/>
<keyword evidence="1" id="KW-0732">Signal</keyword>